<dbReference type="PROSITE" id="PS51294">
    <property type="entry name" value="HTH_MYB"/>
    <property type="match status" value="1"/>
</dbReference>
<feature type="compositionally biased region" description="Low complexity" evidence="4">
    <location>
        <begin position="8"/>
        <end position="29"/>
    </location>
</feature>
<dbReference type="EMBL" id="GL376604">
    <property type="status" value="NOT_ANNOTATED_CDS"/>
    <property type="molecule type" value="Genomic_DNA"/>
</dbReference>
<evidence type="ECO:0000256" key="1">
    <source>
        <dbReference type="ARBA" id="ARBA00023015"/>
    </source>
</evidence>
<reference evidence="8" key="1">
    <citation type="journal article" date="2010" name="Genome Biol.">
        <title>Genome sequence of the necrotrophic plant pathogen Pythium ultimum reveals original pathogenicity mechanisms and effector repertoire.</title>
        <authorList>
            <person name="Levesque C.A."/>
            <person name="Brouwer H."/>
            <person name="Cano L."/>
            <person name="Hamilton J.P."/>
            <person name="Holt C."/>
            <person name="Huitema E."/>
            <person name="Raffaele S."/>
            <person name="Robideau G.P."/>
            <person name="Thines M."/>
            <person name="Win J."/>
            <person name="Zerillo M.M."/>
            <person name="Beakes G.W."/>
            <person name="Boore J.L."/>
            <person name="Busam D."/>
            <person name="Dumas B."/>
            <person name="Ferriera S."/>
            <person name="Fuerstenberg S.I."/>
            <person name="Gachon C.M."/>
            <person name="Gaulin E."/>
            <person name="Govers F."/>
            <person name="Grenville-Briggs L."/>
            <person name="Horner N."/>
            <person name="Hostetler J."/>
            <person name="Jiang R.H."/>
            <person name="Johnson J."/>
            <person name="Krajaejun T."/>
            <person name="Lin H."/>
            <person name="Meijer H.J."/>
            <person name="Moore B."/>
            <person name="Morris P."/>
            <person name="Phuntmart V."/>
            <person name="Puiu D."/>
            <person name="Shetty J."/>
            <person name="Stajich J.E."/>
            <person name="Tripathy S."/>
            <person name="Wawra S."/>
            <person name="van West P."/>
            <person name="Whitty B.R."/>
            <person name="Coutinho P.M."/>
            <person name="Henrissat B."/>
            <person name="Martin F."/>
            <person name="Thomas P.D."/>
            <person name="Tyler B.M."/>
            <person name="De Vries R.P."/>
            <person name="Kamoun S."/>
            <person name="Yandell M."/>
            <person name="Tisserat N."/>
            <person name="Buell C.R."/>
        </authorList>
    </citation>
    <scope>NUCLEOTIDE SEQUENCE</scope>
    <source>
        <strain evidence="8">DAOM:BR144</strain>
    </source>
</reference>
<name>K3WND4_GLOUD</name>
<dbReference type="Pfam" id="PF00249">
    <property type="entry name" value="Myb_DNA-binding"/>
    <property type="match status" value="1"/>
</dbReference>
<accession>K3WND4</accession>
<keyword evidence="3" id="KW-0539">Nucleus</keyword>
<evidence type="ECO:0000259" key="5">
    <source>
        <dbReference type="PROSITE" id="PS50090"/>
    </source>
</evidence>
<dbReference type="NCBIfam" id="TIGR01557">
    <property type="entry name" value="myb_SHAQKYF"/>
    <property type="match status" value="1"/>
</dbReference>
<dbReference type="eggNOG" id="KOG0724">
    <property type="taxonomic scope" value="Eukaryota"/>
</dbReference>
<dbReference type="InterPro" id="IPR006447">
    <property type="entry name" value="Myb_dom_plants"/>
</dbReference>
<dbReference type="STRING" id="431595.K3WND4"/>
<dbReference type="PROSITE" id="PS50090">
    <property type="entry name" value="MYB_LIKE"/>
    <property type="match status" value="1"/>
</dbReference>
<dbReference type="PANTHER" id="PTHR12802">
    <property type="entry name" value="SWI/SNF COMPLEX-RELATED"/>
    <property type="match status" value="1"/>
</dbReference>
<dbReference type="Proteomes" id="UP000019132">
    <property type="component" value="Unassembled WGS sequence"/>
</dbReference>
<evidence type="ECO:0000313" key="7">
    <source>
        <dbReference type="EnsemblProtists" id="PYU1_T006476"/>
    </source>
</evidence>
<feature type="region of interest" description="Disordered" evidence="4">
    <location>
        <begin position="1"/>
        <end position="35"/>
    </location>
</feature>
<feature type="domain" description="HTH myb-type" evidence="6">
    <location>
        <begin position="33"/>
        <end position="83"/>
    </location>
</feature>
<dbReference type="PANTHER" id="PTHR12802:SF155">
    <property type="entry name" value="DEUBIQUITINASE MYSM1"/>
    <property type="match status" value="1"/>
</dbReference>
<dbReference type="InterPro" id="IPR001005">
    <property type="entry name" value="SANT/Myb"/>
</dbReference>
<evidence type="ECO:0000256" key="2">
    <source>
        <dbReference type="ARBA" id="ARBA00023163"/>
    </source>
</evidence>
<proteinExistence type="predicted"/>
<feature type="region of interest" description="Disordered" evidence="4">
    <location>
        <begin position="114"/>
        <end position="162"/>
    </location>
</feature>
<dbReference type="AlphaFoldDB" id="K3WND4"/>
<evidence type="ECO:0000256" key="3">
    <source>
        <dbReference type="ARBA" id="ARBA00023242"/>
    </source>
</evidence>
<reference evidence="8" key="2">
    <citation type="submission" date="2010-04" db="EMBL/GenBank/DDBJ databases">
        <authorList>
            <person name="Buell R."/>
            <person name="Hamilton J."/>
            <person name="Hostetler J."/>
        </authorList>
    </citation>
    <scope>NUCLEOTIDE SEQUENCE [LARGE SCALE GENOMIC DNA]</scope>
    <source>
        <strain evidence="8">DAOM:BR144</strain>
    </source>
</reference>
<evidence type="ECO:0000259" key="6">
    <source>
        <dbReference type="PROSITE" id="PS51294"/>
    </source>
</evidence>
<organism evidence="7 8">
    <name type="scientific">Globisporangium ultimum (strain ATCC 200006 / CBS 805.95 / DAOM BR144)</name>
    <name type="common">Pythium ultimum</name>
    <dbReference type="NCBI Taxonomy" id="431595"/>
    <lineage>
        <taxon>Eukaryota</taxon>
        <taxon>Sar</taxon>
        <taxon>Stramenopiles</taxon>
        <taxon>Oomycota</taxon>
        <taxon>Peronosporomycetes</taxon>
        <taxon>Pythiales</taxon>
        <taxon>Pythiaceae</taxon>
        <taxon>Globisporangium</taxon>
    </lineage>
</organism>
<keyword evidence="2" id="KW-0804">Transcription</keyword>
<dbReference type="InParanoid" id="K3WND4"/>
<dbReference type="SMART" id="SM00717">
    <property type="entry name" value="SANT"/>
    <property type="match status" value="1"/>
</dbReference>
<evidence type="ECO:0000313" key="8">
    <source>
        <dbReference type="Proteomes" id="UP000019132"/>
    </source>
</evidence>
<dbReference type="CDD" id="cd00167">
    <property type="entry name" value="SANT"/>
    <property type="match status" value="1"/>
</dbReference>
<feature type="compositionally biased region" description="Acidic residues" evidence="4">
    <location>
        <begin position="148"/>
        <end position="162"/>
    </location>
</feature>
<dbReference type="InterPro" id="IPR009057">
    <property type="entry name" value="Homeodomain-like_sf"/>
</dbReference>
<feature type="domain" description="Myb-like" evidence="5">
    <location>
        <begin position="28"/>
        <end position="79"/>
    </location>
</feature>
<dbReference type="Gene3D" id="1.10.10.60">
    <property type="entry name" value="Homeodomain-like"/>
    <property type="match status" value="1"/>
</dbReference>
<keyword evidence="8" id="KW-1185">Reference proteome</keyword>
<keyword evidence="1" id="KW-0805">Transcription regulation</keyword>
<evidence type="ECO:0000256" key="4">
    <source>
        <dbReference type="SAM" id="MobiDB-lite"/>
    </source>
</evidence>
<sequence>MNDVARYSAFSFSSSSSMVNQQPQQQQPRQRAKGIWSTEEHDRFLDALKKYPLGPWKTITDHVGSRSIRQVQTHAQKYQEKVLRRLNGSSKAKVLRLRQEHRIDHDVLESQALIGTPGERRKSARKASRNKLNASLATAESRSRESLEDGQEQDADFDENQWDDDDLFRISLSEFYDEEDLAKLKADDGDDDDEGDGNDLPSLSECLDFFITCFSSTTTNT</sequence>
<feature type="compositionally biased region" description="Polar residues" evidence="4">
    <location>
        <begin position="130"/>
        <end position="140"/>
    </location>
</feature>
<dbReference type="HOGENOM" id="CLU_080595_0_0_1"/>
<dbReference type="EnsemblProtists" id="PYU1_T006476">
    <property type="protein sequence ID" value="PYU1_T006476"/>
    <property type="gene ID" value="PYU1_G006464"/>
</dbReference>
<dbReference type="VEuPathDB" id="FungiDB:PYU1_G006464"/>
<dbReference type="InterPro" id="IPR017930">
    <property type="entry name" value="Myb_dom"/>
</dbReference>
<reference evidence="7" key="3">
    <citation type="submission" date="2015-02" db="UniProtKB">
        <authorList>
            <consortium name="EnsemblProtists"/>
        </authorList>
    </citation>
    <scope>IDENTIFICATION</scope>
    <source>
        <strain evidence="7">DAOM BR144</strain>
    </source>
</reference>
<dbReference type="GO" id="GO:0003677">
    <property type="term" value="F:DNA binding"/>
    <property type="evidence" value="ECO:0007669"/>
    <property type="project" value="InterPro"/>
</dbReference>
<dbReference type="SUPFAM" id="SSF46689">
    <property type="entry name" value="Homeodomain-like"/>
    <property type="match status" value="1"/>
</dbReference>
<protein>
    <submittedName>
        <fullName evidence="7">Uncharacterized protein</fullName>
    </submittedName>
</protein>